<gene>
    <name evidence="1" type="ORF">IC614_02490</name>
</gene>
<evidence type="ECO:0000313" key="1">
    <source>
        <dbReference type="EMBL" id="QPQ55492.1"/>
    </source>
</evidence>
<keyword evidence="2" id="KW-1185">Reference proteome</keyword>
<proteinExistence type="predicted"/>
<dbReference type="RefSeq" id="WP_200972166.1">
    <property type="nucleotide sequence ID" value="NZ_CP065592.1"/>
</dbReference>
<dbReference type="AlphaFoldDB" id="A0A7T2LMU4"/>
<dbReference type="Proteomes" id="UP000594873">
    <property type="component" value="Chromosome"/>
</dbReference>
<evidence type="ECO:0000313" key="2">
    <source>
        <dbReference type="Proteomes" id="UP000594873"/>
    </source>
</evidence>
<dbReference type="KEGG" id="sflv:IC614_02490"/>
<accession>A0A7T2LMU4</accession>
<protein>
    <submittedName>
        <fullName evidence="1">Uncharacterized protein</fullName>
    </submittedName>
</protein>
<reference evidence="1 2" key="1">
    <citation type="submission" date="2020-11" db="EMBL/GenBank/DDBJ databases">
        <title>Genome seq and assembly of Sphingosinicella sp.</title>
        <authorList>
            <person name="Chhetri G."/>
        </authorList>
    </citation>
    <scope>NUCLEOTIDE SEQUENCE [LARGE SCALE GENOMIC DNA]</scope>
    <source>
        <strain evidence="1 2">UDD2</strain>
    </source>
</reference>
<organism evidence="1 2">
    <name type="scientific">Allosphingosinicella flava</name>
    <dbReference type="NCBI Taxonomy" id="2771430"/>
    <lineage>
        <taxon>Bacteria</taxon>
        <taxon>Pseudomonadati</taxon>
        <taxon>Pseudomonadota</taxon>
        <taxon>Alphaproteobacteria</taxon>
        <taxon>Sphingomonadales</taxon>
        <taxon>Sphingomonadaceae</taxon>
        <taxon>Allosphingosinicella</taxon>
    </lineage>
</organism>
<name>A0A7T2LMU4_9SPHN</name>
<dbReference type="EMBL" id="CP065592">
    <property type="protein sequence ID" value="QPQ55492.1"/>
    <property type="molecule type" value="Genomic_DNA"/>
</dbReference>
<sequence length="67" mass="7430">MQDERTSAALSRIEKALARIEQASARTPAPSYDNEELTRLRAAHQTLRGRVEQAVGQIDRLLAGQDV</sequence>